<evidence type="ECO:0000313" key="6">
    <source>
        <dbReference type="EMBL" id="ABM04195.1"/>
    </source>
</evidence>
<evidence type="ECO:0000259" key="4">
    <source>
        <dbReference type="Pfam" id="PF13356"/>
    </source>
</evidence>
<dbReference type="Pfam" id="PF13356">
    <property type="entry name" value="Arm-DNA-bind_3"/>
    <property type="match status" value="1"/>
</dbReference>
<feature type="domain" description="Integrase DNA-binding" evidence="4">
    <location>
        <begin position="18"/>
        <end position="104"/>
    </location>
</feature>
<dbReference type="AlphaFoldDB" id="A1SXI0"/>
<dbReference type="EMBL" id="CP000510">
    <property type="protein sequence ID" value="ABM04195.1"/>
    <property type="molecule type" value="Genomic_DNA"/>
</dbReference>
<dbReference type="eggNOG" id="COG0582">
    <property type="taxonomic scope" value="Bacteria"/>
</dbReference>
<protein>
    <submittedName>
        <fullName evidence="6">Phage integrase</fullName>
    </submittedName>
</protein>
<dbReference type="Proteomes" id="UP000000639">
    <property type="component" value="Chromosome"/>
</dbReference>
<dbReference type="Pfam" id="PF22022">
    <property type="entry name" value="Phage_int_M"/>
    <property type="match status" value="1"/>
</dbReference>
<evidence type="ECO:0000259" key="5">
    <source>
        <dbReference type="Pfam" id="PF22022"/>
    </source>
</evidence>
<comment type="similarity">
    <text evidence="1">Belongs to the 'phage' integrase family.</text>
</comment>
<dbReference type="InterPro" id="IPR025166">
    <property type="entry name" value="Integrase_DNA_bind_dom"/>
</dbReference>
<dbReference type="KEGG" id="pin:Ping_2464"/>
<evidence type="ECO:0000256" key="3">
    <source>
        <dbReference type="ARBA" id="ARBA00023125"/>
    </source>
</evidence>
<dbReference type="Gene3D" id="1.10.150.130">
    <property type="match status" value="1"/>
</dbReference>
<dbReference type="GO" id="GO:0015074">
    <property type="term" value="P:DNA integration"/>
    <property type="evidence" value="ECO:0007669"/>
    <property type="project" value="UniProtKB-KW"/>
</dbReference>
<keyword evidence="7" id="KW-1185">Reference proteome</keyword>
<proteinExistence type="inferred from homology"/>
<reference evidence="6 7" key="1">
    <citation type="submission" date="2007-01" db="EMBL/GenBank/DDBJ databases">
        <title>Complete sequence of Psychromonas ingrahamii 37.</title>
        <authorList>
            <consortium name="US DOE Joint Genome Institute"/>
            <person name="Copeland A."/>
            <person name="Lucas S."/>
            <person name="Lapidus A."/>
            <person name="Barry K."/>
            <person name="Detter J.C."/>
            <person name="Glavina del Rio T."/>
            <person name="Hammon N."/>
            <person name="Israni S."/>
            <person name="Dalin E."/>
            <person name="Tice H."/>
            <person name="Pitluck S."/>
            <person name="Thompson L.S."/>
            <person name="Brettin T."/>
            <person name="Bruce D."/>
            <person name="Han C."/>
            <person name="Tapia R."/>
            <person name="Schmutz J."/>
            <person name="Larimer F."/>
            <person name="Land M."/>
            <person name="Hauser L."/>
            <person name="Kyrpides N."/>
            <person name="Ivanova N."/>
            <person name="Staley J."/>
            <person name="Richardson P."/>
        </authorList>
    </citation>
    <scope>NUCLEOTIDE SEQUENCE [LARGE SCALE GENOMIC DNA]</scope>
    <source>
        <strain evidence="6 7">37</strain>
    </source>
</reference>
<sequence length="216" mass="24863">MYKIRLIKGEKMKKTAPLTEQEIEGATPKEKEYNLGDGNGLYLYVRPKGTKSWKYNYTHPYTKKRANLGLGVYPNVTLEQARMVRDEFNSLLANNIDPKKHRDAKIKEETEVNQYLFDNVVNDWLKVKASELKPLGLKRITNSLDNFILPFVANCSVKDINAKLVMEVLQPIKKNGDIQVLMQNHLYFYQIMDYAKSSGLIDHNPLNKLNVAISDI</sequence>
<evidence type="ECO:0000256" key="1">
    <source>
        <dbReference type="ARBA" id="ARBA00008857"/>
    </source>
</evidence>
<dbReference type="InterPro" id="IPR010998">
    <property type="entry name" value="Integrase_recombinase_N"/>
</dbReference>
<accession>A1SXI0</accession>
<keyword evidence="2" id="KW-0229">DNA integration</keyword>
<feature type="domain" description="Phage integrase central" evidence="5">
    <location>
        <begin position="117"/>
        <end position="210"/>
    </location>
</feature>
<dbReference type="OrthoDB" id="9795573at2"/>
<dbReference type="Gene3D" id="3.30.160.390">
    <property type="entry name" value="Integrase, DNA-binding domain"/>
    <property type="match status" value="1"/>
</dbReference>
<dbReference type="InterPro" id="IPR038488">
    <property type="entry name" value="Integrase_DNA-bd_sf"/>
</dbReference>
<dbReference type="HOGENOM" id="CLU_027562_45_3_6"/>
<dbReference type="GO" id="GO:0003677">
    <property type="term" value="F:DNA binding"/>
    <property type="evidence" value="ECO:0007669"/>
    <property type="project" value="UniProtKB-KW"/>
</dbReference>
<dbReference type="SUPFAM" id="SSF56349">
    <property type="entry name" value="DNA breaking-rejoining enzymes"/>
    <property type="match status" value="1"/>
</dbReference>
<organism evidence="6 7">
    <name type="scientific">Psychromonas ingrahamii (strain DSM 17664 / CCUG 51855 / 37)</name>
    <dbReference type="NCBI Taxonomy" id="357804"/>
    <lineage>
        <taxon>Bacteria</taxon>
        <taxon>Pseudomonadati</taxon>
        <taxon>Pseudomonadota</taxon>
        <taxon>Gammaproteobacteria</taxon>
        <taxon>Alteromonadales</taxon>
        <taxon>Psychromonadaceae</taxon>
        <taxon>Psychromonas</taxon>
    </lineage>
</organism>
<dbReference type="InterPro" id="IPR053876">
    <property type="entry name" value="Phage_int_M"/>
</dbReference>
<dbReference type="InterPro" id="IPR050808">
    <property type="entry name" value="Phage_Integrase"/>
</dbReference>
<gene>
    <name evidence="6" type="ordered locus">Ping_2464</name>
</gene>
<dbReference type="PANTHER" id="PTHR30629">
    <property type="entry name" value="PROPHAGE INTEGRASE"/>
    <property type="match status" value="1"/>
</dbReference>
<evidence type="ECO:0000313" key="7">
    <source>
        <dbReference type="Proteomes" id="UP000000639"/>
    </source>
</evidence>
<evidence type="ECO:0000256" key="2">
    <source>
        <dbReference type="ARBA" id="ARBA00022908"/>
    </source>
</evidence>
<name>A1SXI0_PSYIN</name>
<dbReference type="STRING" id="357804.Ping_2464"/>
<keyword evidence="3" id="KW-0238">DNA-binding</keyword>
<dbReference type="PANTHER" id="PTHR30629:SF6">
    <property type="entry name" value="PROPHAGE INTEGRASE INTA-RELATED"/>
    <property type="match status" value="1"/>
</dbReference>
<dbReference type="InterPro" id="IPR011010">
    <property type="entry name" value="DNA_brk_join_enz"/>
</dbReference>